<protein>
    <recommendedName>
        <fullName evidence="4">DUF2188 domain-containing protein</fullName>
    </recommendedName>
</protein>
<evidence type="ECO:0000313" key="2">
    <source>
        <dbReference type="EMBL" id="UOF02053.1"/>
    </source>
</evidence>
<accession>A0ABY4CES9</accession>
<feature type="chain" id="PRO_5047390017" description="DUF2188 domain-containing protein" evidence="1">
    <location>
        <begin position="22"/>
        <end position="90"/>
    </location>
</feature>
<proteinExistence type="predicted"/>
<name>A0ABY4CES9_9BACT</name>
<gene>
    <name evidence="2" type="ORF">MNR06_03675</name>
</gene>
<sequence length="90" mass="10031">MKTFKTFVTIAILAFSCTSFAWISKESTGKEFTFKYKLSGQSLEIKKAAGSYEEAYEMAAQQCFNFYKGAGKVSEDRGLDIIDVCANPRS</sequence>
<keyword evidence="3" id="KW-1185">Reference proteome</keyword>
<keyword evidence="1" id="KW-0732">Signal</keyword>
<organism evidence="2 3">
    <name type="scientific">Bdellovibrio reynosensis</name>
    <dbReference type="NCBI Taxonomy" id="2835041"/>
    <lineage>
        <taxon>Bacteria</taxon>
        <taxon>Pseudomonadati</taxon>
        <taxon>Bdellovibrionota</taxon>
        <taxon>Bdellovibrionia</taxon>
        <taxon>Bdellovibrionales</taxon>
        <taxon>Pseudobdellovibrionaceae</taxon>
        <taxon>Bdellovibrio</taxon>
    </lineage>
</organism>
<reference evidence="2" key="1">
    <citation type="submission" date="2022-03" db="EMBL/GenBank/DDBJ databases">
        <title>Genome Identification and Characterization of new species Bdellovibrio reynosense LBG001 sp. nov. from a Mexico soil sample.</title>
        <authorList>
            <person name="Camilli A."/>
            <person name="Ajao Y."/>
            <person name="Guo X."/>
        </authorList>
    </citation>
    <scope>NUCLEOTIDE SEQUENCE</scope>
    <source>
        <strain evidence="2">LBG001</strain>
    </source>
</reference>
<dbReference type="RefSeq" id="WP_243538671.1">
    <property type="nucleotide sequence ID" value="NZ_CP093442.1"/>
</dbReference>
<dbReference type="Proteomes" id="UP000830116">
    <property type="component" value="Chromosome"/>
</dbReference>
<evidence type="ECO:0000313" key="3">
    <source>
        <dbReference type="Proteomes" id="UP000830116"/>
    </source>
</evidence>
<evidence type="ECO:0000256" key="1">
    <source>
        <dbReference type="SAM" id="SignalP"/>
    </source>
</evidence>
<feature type="signal peptide" evidence="1">
    <location>
        <begin position="1"/>
        <end position="21"/>
    </location>
</feature>
<evidence type="ECO:0008006" key="4">
    <source>
        <dbReference type="Google" id="ProtNLM"/>
    </source>
</evidence>
<dbReference type="EMBL" id="CP093442">
    <property type="protein sequence ID" value="UOF02053.1"/>
    <property type="molecule type" value="Genomic_DNA"/>
</dbReference>
<dbReference type="PROSITE" id="PS51257">
    <property type="entry name" value="PROKAR_LIPOPROTEIN"/>
    <property type="match status" value="1"/>
</dbReference>